<proteinExistence type="predicted"/>
<dbReference type="InterPro" id="IPR042099">
    <property type="entry name" value="ANL_N_sf"/>
</dbReference>
<dbReference type="Gene3D" id="3.40.50.12780">
    <property type="entry name" value="N-terminal domain of ligase-like"/>
    <property type="match status" value="1"/>
</dbReference>
<evidence type="ECO:0000259" key="2">
    <source>
        <dbReference type="Pfam" id="PF00501"/>
    </source>
</evidence>
<dbReference type="Gene3D" id="3.30.300.30">
    <property type="match status" value="1"/>
</dbReference>
<comment type="caution">
    <text evidence="4">The sequence shown here is derived from an EMBL/GenBank/DDBJ whole genome shotgun (WGS) entry which is preliminary data.</text>
</comment>
<protein>
    <submittedName>
        <fullName evidence="4">Acetyl-coenzyme A synthetase</fullName>
        <ecNumber evidence="4">6.2.1.1</ecNumber>
    </submittedName>
</protein>
<dbReference type="GO" id="GO:0003987">
    <property type="term" value="F:acetate-CoA ligase activity"/>
    <property type="evidence" value="ECO:0007669"/>
    <property type="project" value="UniProtKB-EC"/>
</dbReference>
<name>A0A150J5K2_9EURY</name>
<dbReference type="Proteomes" id="UP000075398">
    <property type="component" value="Unassembled WGS sequence"/>
</dbReference>
<dbReference type="InterPro" id="IPR025110">
    <property type="entry name" value="AMP-bd_C"/>
</dbReference>
<dbReference type="AlphaFoldDB" id="A0A150J5K2"/>
<sequence>MYEKKPWLKYYESYIPESIDYPKKTMYEAIYDTSMKYPDRIAYDFLDLTSTYREFLGDIDRFANALYALGLRKGDRITICMPNCPQAIICFYAANKIGGITSMIHPLSPPKEVKFYLNLSKSKYAITLDAFYGNFKDILESTSVEKLILAKITDYLPTLKKIGFKLTSGRKIKKVPLDPRVAWWEDLMGNEYPKIEKIKMDPDELAVILYSGGTTGVPKGIELSSHNLNCLAMQASAQGPIVEGDSVLSILPIFHGFGLGVCVHTFLIDGGKCILVPKFSAETVLNLIKTKKPAYMAGVPTLYAALARNPKISKVDFSCIKGAFCGGDHLPHDIKLEFENAASKSGGNVVLREGYGLTESVTGVTIMPKNSYRQGSVGIPLSDIIIKIVKLDTFEEALPGEEGEICVSGPTLMRGYLDHPEETEKTIRVHPDGRRWLHTGDAGHMDPDGFIYFKQRLKRIIISSGMNVYPSQIEDVLDSHPLVALSCAIGIPHPHKMKSVKAFISLKDPSKASKELTKELMDYCQEHLIKWSCPEEIEFRKELPLTLIGKVAYGVLEKEELEKRKNREMDKMPNGEAFPEQTLDISCSSSLGAPDNP</sequence>
<accession>A0A150J5K2</accession>
<dbReference type="Pfam" id="PF00501">
    <property type="entry name" value="AMP-binding"/>
    <property type="match status" value="1"/>
</dbReference>
<reference evidence="4 5" key="1">
    <citation type="journal article" date="2016" name="ISME J.">
        <title>Chasing the elusive Euryarchaeota class WSA2: genomes reveal a uniquely fastidious methyl-reducing methanogen.</title>
        <authorList>
            <person name="Nobu M.K."/>
            <person name="Narihiro T."/>
            <person name="Kuroda K."/>
            <person name="Mei R."/>
            <person name="Liu W.T."/>
        </authorList>
    </citation>
    <scope>NUCLEOTIDE SEQUENCE [LARGE SCALE GENOMIC DNA]</scope>
    <source>
        <strain evidence="4">U1lsi0528_Bin055</strain>
    </source>
</reference>
<evidence type="ECO:0000313" key="5">
    <source>
        <dbReference type="Proteomes" id="UP000075398"/>
    </source>
</evidence>
<dbReference type="PROSITE" id="PS00455">
    <property type="entry name" value="AMP_BINDING"/>
    <property type="match status" value="1"/>
</dbReference>
<dbReference type="EC" id="6.2.1.1" evidence="4"/>
<keyword evidence="4" id="KW-0436">Ligase</keyword>
<dbReference type="EMBL" id="LNGC01000022">
    <property type="protein sequence ID" value="KYC52492.1"/>
    <property type="molecule type" value="Genomic_DNA"/>
</dbReference>
<dbReference type="InterPro" id="IPR000873">
    <property type="entry name" value="AMP-dep_synth/lig_dom"/>
</dbReference>
<dbReference type="Pfam" id="PF13193">
    <property type="entry name" value="AMP-binding_C"/>
    <property type="match status" value="1"/>
</dbReference>
<evidence type="ECO:0000313" key="4">
    <source>
        <dbReference type="EMBL" id="KYC52492.1"/>
    </source>
</evidence>
<dbReference type="SUPFAM" id="SSF56801">
    <property type="entry name" value="Acetyl-CoA synthetase-like"/>
    <property type="match status" value="1"/>
</dbReference>
<feature type="region of interest" description="Disordered" evidence="1">
    <location>
        <begin position="564"/>
        <end position="597"/>
    </location>
</feature>
<feature type="compositionally biased region" description="Basic and acidic residues" evidence="1">
    <location>
        <begin position="564"/>
        <end position="573"/>
    </location>
</feature>
<evidence type="ECO:0000256" key="1">
    <source>
        <dbReference type="SAM" id="MobiDB-lite"/>
    </source>
</evidence>
<dbReference type="PANTHER" id="PTHR24096">
    <property type="entry name" value="LONG-CHAIN-FATTY-ACID--COA LIGASE"/>
    <property type="match status" value="1"/>
</dbReference>
<gene>
    <name evidence="4" type="primary">acsA_1</name>
    <name evidence="4" type="ORF">AMQ22_00762</name>
</gene>
<dbReference type="InterPro" id="IPR020845">
    <property type="entry name" value="AMP-binding_CS"/>
</dbReference>
<feature type="domain" description="AMP-binding enzyme C-terminal" evidence="3">
    <location>
        <begin position="472"/>
        <end position="550"/>
    </location>
</feature>
<evidence type="ECO:0000259" key="3">
    <source>
        <dbReference type="Pfam" id="PF13193"/>
    </source>
</evidence>
<organism evidence="4 5">
    <name type="scientific">Candidatus Methanofastidiosum methylothiophilum</name>
    <dbReference type="NCBI Taxonomy" id="1705564"/>
    <lineage>
        <taxon>Archaea</taxon>
        <taxon>Methanobacteriati</taxon>
        <taxon>Methanobacteriota</taxon>
        <taxon>Stenosarchaea group</taxon>
        <taxon>Candidatus Methanofastidiosia</taxon>
        <taxon>Candidatus Methanofastidiosales</taxon>
        <taxon>Candidatus Methanofastidiosaceae</taxon>
        <taxon>Candidatus Methanofastidiosum</taxon>
    </lineage>
</organism>
<feature type="domain" description="AMP-dependent synthetase/ligase" evidence="2">
    <location>
        <begin position="35"/>
        <end position="417"/>
    </location>
</feature>
<dbReference type="PATRIC" id="fig|1705409.3.peg.779"/>
<dbReference type="STRING" id="1705564.APG08_01362"/>
<dbReference type="InterPro" id="IPR045851">
    <property type="entry name" value="AMP-bd_C_sf"/>
</dbReference>